<accession>A0A7E4VQ61</accession>
<evidence type="ECO:0000313" key="1">
    <source>
        <dbReference type="Proteomes" id="UP000492821"/>
    </source>
</evidence>
<keyword evidence="1" id="KW-1185">Reference proteome</keyword>
<protein>
    <submittedName>
        <fullName evidence="2">SERPIN domain-containing protein</fullName>
    </submittedName>
</protein>
<reference evidence="2" key="2">
    <citation type="submission" date="2020-10" db="UniProtKB">
        <authorList>
            <consortium name="WormBaseParasite"/>
        </authorList>
    </citation>
    <scope>IDENTIFICATION</scope>
</reference>
<name>A0A7E4VQ61_PANRE</name>
<sequence>MGSLQFVLPCNFVSVHPSLKKRYCDFFRLRLFKHNQVVTIKEAASAHQIQSVTGQNLQVPDETNFYFKNLADQWDAKLVTTKNAFVKIG</sequence>
<dbReference type="WBParaSite" id="Pan_g23852.t1">
    <property type="protein sequence ID" value="Pan_g23852.t1"/>
    <property type="gene ID" value="Pan_g23852"/>
</dbReference>
<dbReference type="Proteomes" id="UP000492821">
    <property type="component" value="Unassembled WGS sequence"/>
</dbReference>
<organism evidence="1 2">
    <name type="scientific">Panagrellus redivivus</name>
    <name type="common">Microworm</name>
    <dbReference type="NCBI Taxonomy" id="6233"/>
    <lineage>
        <taxon>Eukaryota</taxon>
        <taxon>Metazoa</taxon>
        <taxon>Ecdysozoa</taxon>
        <taxon>Nematoda</taxon>
        <taxon>Chromadorea</taxon>
        <taxon>Rhabditida</taxon>
        <taxon>Tylenchina</taxon>
        <taxon>Panagrolaimomorpha</taxon>
        <taxon>Panagrolaimoidea</taxon>
        <taxon>Panagrolaimidae</taxon>
        <taxon>Panagrellus</taxon>
    </lineage>
</organism>
<proteinExistence type="predicted"/>
<dbReference type="AlphaFoldDB" id="A0A7E4VQ61"/>
<reference evidence="1" key="1">
    <citation type="journal article" date="2013" name="Genetics">
        <title>The draft genome and transcriptome of Panagrellus redivivus are shaped by the harsh demands of a free-living lifestyle.</title>
        <authorList>
            <person name="Srinivasan J."/>
            <person name="Dillman A.R."/>
            <person name="Macchietto M.G."/>
            <person name="Heikkinen L."/>
            <person name="Lakso M."/>
            <person name="Fracchia K.M."/>
            <person name="Antoshechkin I."/>
            <person name="Mortazavi A."/>
            <person name="Wong G."/>
            <person name="Sternberg P.W."/>
        </authorList>
    </citation>
    <scope>NUCLEOTIDE SEQUENCE [LARGE SCALE GENOMIC DNA]</scope>
    <source>
        <strain evidence="1">MT8872</strain>
    </source>
</reference>
<evidence type="ECO:0000313" key="2">
    <source>
        <dbReference type="WBParaSite" id="Pan_g23852.t1"/>
    </source>
</evidence>